<accession>A0ABR4IZW5</accession>
<evidence type="ECO:0000313" key="2">
    <source>
        <dbReference type="Proteomes" id="UP001610446"/>
    </source>
</evidence>
<protein>
    <submittedName>
        <fullName evidence="1">Uncharacterized protein</fullName>
    </submittedName>
</protein>
<dbReference type="EMBL" id="JBFXLU010000250">
    <property type="protein sequence ID" value="KAL2833102.1"/>
    <property type="molecule type" value="Genomic_DNA"/>
</dbReference>
<keyword evidence="2" id="KW-1185">Reference proteome</keyword>
<proteinExistence type="predicted"/>
<reference evidence="1 2" key="1">
    <citation type="submission" date="2024-07" db="EMBL/GenBank/DDBJ databases">
        <title>Section-level genome sequencing and comparative genomics of Aspergillus sections Usti and Cavernicolus.</title>
        <authorList>
            <consortium name="Lawrence Berkeley National Laboratory"/>
            <person name="Nybo J.L."/>
            <person name="Vesth T.C."/>
            <person name="Theobald S."/>
            <person name="Frisvad J.C."/>
            <person name="Larsen T.O."/>
            <person name="Kjaerboelling I."/>
            <person name="Rothschild-Mancinelli K."/>
            <person name="Lyhne E.K."/>
            <person name="Kogle M.E."/>
            <person name="Barry K."/>
            <person name="Clum A."/>
            <person name="Na H."/>
            <person name="Ledsgaard L."/>
            <person name="Lin J."/>
            <person name="Lipzen A."/>
            <person name="Kuo A."/>
            <person name="Riley R."/>
            <person name="Mondo S."/>
            <person name="Labutti K."/>
            <person name="Haridas S."/>
            <person name="Pangalinan J."/>
            <person name="Salamov A.A."/>
            <person name="Simmons B.A."/>
            <person name="Magnuson J.K."/>
            <person name="Chen J."/>
            <person name="Drula E."/>
            <person name="Henrissat B."/>
            <person name="Wiebenga A."/>
            <person name="Lubbers R.J."/>
            <person name="Gomes A.C."/>
            <person name="Makela M.R."/>
            <person name="Stajich J."/>
            <person name="Grigoriev I.V."/>
            <person name="Mortensen U.H."/>
            <person name="De Vries R.P."/>
            <person name="Baker S.E."/>
            <person name="Andersen M.R."/>
        </authorList>
    </citation>
    <scope>NUCLEOTIDE SEQUENCE [LARGE SCALE GENOMIC DNA]</scope>
    <source>
        <strain evidence="1 2">CBS 123904</strain>
    </source>
</reference>
<gene>
    <name evidence="1" type="ORF">BJY01DRAFT_225466</name>
</gene>
<evidence type="ECO:0000313" key="1">
    <source>
        <dbReference type="EMBL" id="KAL2833102.1"/>
    </source>
</evidence>
<dbReference type="Proteomes" id="UP001610446">
    <property type="component" value="Unassembled WGS sequence"/>
</dbReference>
<organism evidence="1 2">
    <name type="scientific">Aspergillus pseudoustus</name>
    <dbReference type="NCBI Taxonomy" id="1810923"/>
    <lineage>
        <taxon>Eukaryota</taxon>
        <taxon>Fungi</taxon>
        <taxon>Dikarya</taxon>
        <taxon>Ascomycota</taxon>
        <taxon>Pezizomycotina</taxon>
        <taxon>Eurotiomycetes</taxon>
        <taxon>Eurotiomycetidae</taxon>
        <taxon>Eurotiales</taxon>
        <taxon>Aspergillaceae</taxon>
        <taxon>Aspergillus</taxon>
        <taxon>Aspergillus subgen. Nidulantes</taxon>
    </lineage>
</organism>
<sequence>MHRISPGRKNMTAQLQRPLFSQPTSSLLFSFAPPSPISTCHLARRRLSEYVPHRPRSRSSPIYPYFILVAMMHPPAFSRGIPDRAVVAR</sequence>
<name>A0ABR4IZW5_9EURO</name>
<comment type="caution">
    <text evidence="1">The sequence shown here is derived from an EMBL/GenBank/DDBJ whole genome shotgun (WGS) entry which is preliminary data.</text>
</comment>